<keyword evidence="2" id="KW-1133">Transmembrane helix</keyword>
<reference evidence="4 5" key="1">
    <citation type="submission" date="2020-04" db="EMBL/GenBank/DDBJ databases">
        <authorList>
            <person name="Klaysubun C."/>
            <person name="Duangmal K."/>
            <person name="Lipun K."/>
        </authorList>
    </citation>
    <scope>NUCLEOTIDE SEQUENCE [LARGE SCALE GENOMIC DNA]</scope>
    <source>
        <strain evidence="4 5">JCM 11839</strain>
    </source>
</reference>
<dbReference type="InterPro" id="IPR057561">
    <property type="entry name" value="NADase_transloc"/>
</dbReference>
<sequence length="347" mass="37577">MCGDFVDWDEVRRTEQRASQAARPAAQPQPAPQPQSQPAPQPPAAAPAPAPYPPQAPVASRTAGFDDTPADPDAESRKSDLRQRARRLLVPLSERDEVAPVLPGRPEPPRPEVRQVTATQESGIVCWNCGVENRSDRRFCRNCGVDLSAAPAPAAPRRPGFWKRIRLWFARLSRGKLIALAALIAAAILAALAFLFLPALINKFSLLTPSTVAASETDQQHPPTAAFDGNSSSWWGTGQSGDSSGAAITANYAQSVNLRAVRITPGVSPDPKDRDKENRPELLDITVENTQGQNKVFHVRLQDDLVQQVDTPVDNVKSVTLTVRSAYQSGRDKQVAIAEVQLLGTRS</sequence>
<dbReference type="InterPro" id="IPR008979">
    <property type="entry name" value="Galactose-bd-like_sf"/>
</dbReference>
<protein>
    <submittedName>
        <fullName evidence="4">Zinc ribbon domain-containing protein</fullName>
    </submittedName>
</protein>
<dbReference type="Gene3D" id="2.60.120.260">
    <property type="entry name" value="Galactose-binding domain-like"/>
    <property type="match status" value="1"/>
</dbReference>
<organism evidence="4 5">
    <name type="scientific">Pseudonocardia xinjiangensis</name>
    <dbReference type="NCBI Taxonomy" id="75289"/>
    <lineage>
        <taxon>Bacteria</taxon>
        <taxon>Bacillati</taxon>
        <taxon>Actinomycetota</taxon>
        <taxon>Actinomycetes</taxon>
        <taxon>Pseudonocardiales</taxon>
        <taxon>Pseudonocardiaceae</taxon>
        <taxon>Pseudonocardia</taxon>
    </lineage>
</organism>
<keyword evidence="2" id="KW-0812">Transmembrane</keyword>
<dbReference type="NCBIfam" id="NF047619">
    <property type="entry name" value="NADase_discoid"/>
    <property type="match status" value="1"/>
</dbReference>
<dbReference type="EMBL" id="JAAXKY010000134">
    <property type="protein sequence ID" value="NMH81192.1"/>
    <property type="molecule type" value="Genomic_DNA"/>
</dbReference>
<dbReference type="SUPFAM" id="SSF49785">
    <property type="entry name" value="Galactose-binding domain-like"/>
    <property type="match status" value="1"/>
</dbReference>
<evidence type="ECO:0000313" key="5">
    <source>
        <dbReference type="Proteomes" id="UP001296706"/>
    </source>
</evidence>
<dbReference type="Pfam" id="PF13240">
    <property type="entry name" value="Zn_Ribbon_1"/>
    <property type="match status" value="1"/>
</dbReference>
<feature type="region of interest" description="Disordered" evidence="1">
    <location>
        <begin position="216"/>
        <end position="239"/>
    </location>
</feature>
<name>A0ABX1RLC3_9PSEU</name>
<comment type="caution">
    <text evidence="4">The sequence shown here is derived from an EMBL/GenBank/DDBJ whole genome shotgun (WGS) entry which is preliminary data.</text>
</comment>
<dbReference type="Proteomes" id="UP001296706">
    <property type="component" value="Unassembled WGS sequence"/>
</dbReference>
<evidence type="ECO:0000256" key="2">
    <source>
        <dbReference type="SAM" id="Phobius"/>
    </source>
</evidence>
<feature type="compositionally biased region" description="Polar residues" evidence="1">
    <location>
        <begin position="229"/>
        <end position="239"/>
    </location>
</feature>
<dbReference type="InterPro" id="IPR026870">
    <property type="entry name" value="Zinc_ribbon_dom"/>
</dbReference>
<feature type="domain" description="Zinc-ribbon" evidence="3">
    <location>
        <begin position="126"/>
        <end position="144"/>
    </location>
</feature>
<keyword evidence="2" id="KW-0472">Membrane</keyword>
<proteinExistence type="predicted"/>
<feature type="compositionally biased region" description="Pro residues" evidence="1">
    <location>
        <begin position="27"/>
        <end position="56"/>
    </location>
</feature>
<dbReference type="RefSeq" id="WP_169399234.1">
    <property type="nucleotide sequence ID" value="NZ_BAAAJH010000005.1"/>
</dbReference>
<accession>A0ABX1RLC3</accession>
<evidence type="ECO:0000313" key="4">
    <source>
        <dbReference type="EMBL" id="NMH81192.1"/>
    </source>
</evidence>
<keyword evidence="5" id="KW-1185">Reference proteome</keyword>
<evidence type="ECO:0000256" key="1">
    <source>
        <dbReference type="SAM" id="MobiDB-lite"/>
    </source>
</evidence>
<evidence type="ECO:0000259" key="3">
    <source>
        <dbReference type="Pfam" id="PF13240"/>
    </source>
</evidence>
<feature type="transmembrane region" description="Helical" evidence="2">
    <location>
        <begin position="177"/>
        <end position="201"/>
    </location>
</feature>
<gene>
    <name evidence="4" type="ORF">HF577_29375</name>
</gene>
<feature type="compositionally biased region" description="Low complexity" evidence="1">
    <location>
        <begin position="17"/>
        <end position="26"/>
    </location>
</feature>
<feature type="region of interest" description="Disordered" evidence="1">
    <location>
        <begin position="1"/>
        <end position="82"/>
    </location>
</feature>